<dbReference type="EMBL" id="AMZH03001568">
    <property type="protein sequence ID" value="RRT78851.1"/>
    <property type="molecule type" value="Genomic_DNA"/>
</dbReference>
<dbReference type="Proteomes" id="UP000287651">
    <property type="component" value="Unassembled WGS sequence"/>
</dbReference>
<evidence type="ECO:0000313" key="7">
    <source>
        <dbReference type="EMBL" id="RRT78851.1"/>
    </source>
</evidence>
<evidence type="ECO:0000313" key="8">
    <source>
        <dbReference type="Proteomes" id="UP000287651"/>
    </source>
</evidence>
<keyword evidence="4" id="KW-0547">Nucleotide-binding</keyword>
<keyword evidence="2" id="KW-0433">Leucine-rich repeat</keyword>
<proteinExistence type="inferred from homology"/>
<reference evidence="7 8" key="1">
    <citation type="journal article" date="2014" name="Agronomy (Basel)">
        <title>A Draft Genome Sequence for Ensete ventricosum, the Drought-Tolerant Tree Against Hunger.</title>
        <authorList>
            <person name="Harrison J."/>
            <person name="Moore K.A."/>
            <person name="Paszkiewicz K."/>
            <person name="Jones T."/>
            <person name="Grant M."/>
            <person name="Ambacheew D."/>
            <person name="Muzemil S."/>
            <person name="Studholme D.J."/>
        </authorList>
    </citation>
    <scope>NUCLEOTIDE SEQUENCE [LARGE SCALE GENOMIC DNA]</scope>
</reference>
<feature type="domain" description="Disease resistance N-terminal" evidence="6">
    <location>
        <begin position="200"/>
        <end position="274"/>
    </location>
</feature>
<name>A0A427ARJ4_ENSVE</name>
<protein>
    <recommendedName>
        <fullName evidence="6">Disease resistance N-terminal domain-containing protein</fullName>
    </recommendedName>
</protein>
<dbReference type="GO" id="GO:0000166">
    <property type="term" value="F:nucleotide binding"/>
    <property type="evidence" value="ECO:0007669"/>
    <property type="project" value="UniProtKB-KW"/>
</dbReference>
<evidence type="ECO:0000259" key="6">
    <source>
        <dbReference type="Pfam" id="PF18052"/>
    </source>
</evidence>
<keyword evidence="5" id="KW-0611">Plant defense</keyword>
<comment type="similarity">
    <text evidence="1">Belongs to the disease resistance NB-LRR family.</text>
</comment>
<evidence type="ECO:0000256" key="3">
    <source>
        <dbReference type="ARBA" id="ARBA00022737"/>
    </source>
</evidence>
<dbReference type="Pfam" id="PF18052">
    <property type="entry name" value="Rx_N"/>
    <property type="match status" value="1"/>
</dbReference>
<comment type="caution">
    <text evidence="7">The sequence shown here is derived from an EMBL/GenBank/DDBJ whole genome shotgun (WGS) entry which is preliminary data.</text>
</comment>
<evidence type="ECO:0000256" key="2">
    <source>
        <dbReference type="ARBA" id="ARBA00022614"/>
    </source>
</evidence>
<dbReference type="GO" id="GO:0006952">
    <property type="term" value="P:defense response"/>
    <property type="evidence" value="ECO:0007669"/>
    <property type="project" value="UniProtKB-KW"/>
</dbReference>
<evidence type="ECO:0000256" key="4">
    <source>
        <dbReference type="ARBA" id="ARBA00022741"/>
    </source>
</evidence>
<dbReference type="InterPro" id="IPR041118">
    <property type="entry name" value="Rx_N"/>
</dbReference>
<gene>
    <name evidence="7" type="ORF">B296_00014426</name>
</gene>
<evidence type="ECO:0000256" key="5">
    <source>
        <dbReference type="ARBA" id="ARBA00022821"/>
    </source>
</evidence>
<sequence>MAVFRTLIRSLRAPVPPLPLAAFSSSLLSPALAAAPYPFSFVLRLTSVPPPLFLPPSRWVPFSGPLFLSSPPWMLSQSATPLYLRGKDAIFPKDLLQVRSFPIPLGLRSLGEVRKGFGDVVKWREKGGVGGEVSEVVIRDKLLNLPNLISISRMLNIFVDDQLSAPEGYRGDQDQPIVFAPVATRSNENSRSMYAGGTEKQLKYQKGVQDKLKKLEANLRYIHAVIHSAAHLLIEDTHLATWLWELKDAALAAEVVLDCFDYQLLRKMVQGKTKVHKNFSSTFCWFHSVC</sequence>
<evidence type="ECO:0000256" key="1">
    <source>
        <dbReference type="ARBA" id="ARBA00008894"/>
    </source>
</evidence>
<accession>A0A427ARJ4</accession>
<dbReference type="Gene3D" id="1.20.5.4130">
    <property type="match status" value="1"/>
</dbReference>
<organism evidence="7 8">
    <name type="scientific">Ensete ventricosum</name>
    <name type="common">Abyssinian banana</name>
    <name type="synonym">Musa ensete</name>
    <dbReference type="NCBI Taxonomy" id="4639"/>
    <lineage>
        <taxon>Eukaryota</taxon>
        <taxon>Viridiplantae</taxon>
        <taxon>Streptophyta</taxon>
        <taxon>Embryophyta</taxon>
        <taxon>Tracheophyta</taxon>
        <taxon>Spermatophyta</taxon>
        <taxon>Magnoliopsida</taxon>
        <taxon>Liliopsida</taxon>
        <taxon>Zingiberales</taxon>
        <taxon>Musaceae</taxon>
        <taxon>Ensete</taxon>
    </lineage>
</organism>
<dbReference type="AlphaFoldDB" id="A0A427ARJ4"/>
<keyword evidence="3" id="KW-0677">Repeat</keyword>